<dbReference type="Proteomes" id="UP001518925">
    <property type="component" value="Unassembled WGS sequence"/>
</dbReference>
<dbReference type="InterPro" id="IPR036291">
    <property type="entry name" value="NAD(P)-bd_dom_sf"/>
</dbReference>
<evidence type="ECO:0000259" key="13">
    <source>
        <dbReference type="Pfam" id="PF03447"/>
    </source>
</evidence>
<keyword evidence="10" id="KW-0521">NADP</keyword>
<dbReference type="SUPFAM" id="SSF55347">
    <property type="entry name" value="Glyceraldehyde-3-phosphate dehydrogenase-like, C-terminal domain"/>
    <property type="match status" value="1"/>
</dbReference>
<keyword evidence="15" id="KW-1185">Reference proteome</keyword>
<evidence type="ECO:0000313" key="14">
    <source>
        <dbReference type="EMBL" id="MBM6618883.1"/>
    </source>
</evidence>
<evidence type="ECO:0000256" key="8">
    <source>
        <dbReference type="ARBA" id="ARBA00023002"/>
    </source>
</evidence>
<comment type="caution">
    <text evidence="14">The sequence shown here is derived from an EMBL/GenBank/DDBJ whole genome shotgun (WGS) entry which is preliminary data.</text>
</comment>
<dbReference type="InterPro" id="IPR001342">
    <property type="entry name" value="HDH_cat"/>
</dbReference>
<protein>
    <recommendedName>
        <fullName evidence="5 10">Homoserine dehydrogenase</fullName>
        <ecNumber evidence="4 10">1.1.1.3</ecNumber>
    </recommendedName>
</protein>
<evidence type="ECO:0000256" key="3">
    <source>
        <dbReference type="ARBA" id="ARBA00006753"/>
    </source>
</evidence>
<evidence type="ECO:0000259" key="12">
    <source>
        <dbReference type="Pfam" id="PF00742"/>
    </source>
</evidence>
<evidence type="ECO:0000256" key="4">
    <source>
        <dbReference type="ARBA" id="ARBA00013213"/>
    </source>
</evidence>
<evidence type="ECO:0000256" key="10">
    <source>
        <dbReference type="RuleBase" id="RU000579"/>
    </source>
</evidence>
<feature type="domain" description="Homoserine dehydrogenase catalytic" evidence="12">
    <location>
        <begin position="136"/>
        <end position="314"/>
    </location>
</feature>
<dbReference type="Gene3D" id="3.30.360.10">
    <property type="entry name" value="Dihydrodipicolinate Reductase, domain 2"/>
    <property type="match status" value="1"/>
</dbReference>
<dbReference type="RefSeq" id="WP_204204227.1">
    <property type="nucleotide sequence ID" value="NZ_JAFELM010000036.1"/>
</dbReference>
<keyword evidence="7 10" id="KW-0791">Threonine biosynthesis</keyword>
<feature type="domain" description="Aspartate/homoserine dehydrogenase NAD-binding" evidence="13">
    <location>
        <begin position="10"/>
        <end position="127"/>
    </location>
</feature>
<evidence type="ECO:0000256" key="5">
    <source>
        <dbReference type="ARBA" id="ARBA00013376"/>
    </source>
</evidence>
<evidence type="ECO:0000256" key="7">
    <source>
        <dbReference type="ARBA" id="ARBA00022697"/>
    </source>
</evidence>
<comment type="similarity">
    <text evidence="3 11">Belongs to the homoserine dehydrogenase family.</text>
</comment>
<evidence type="ECO:0000256" key="2">
    <source>
        <dbReference type="ARBA" id="ARBA00005062"/>
    </source>
</evidence>
<dbReference type="NCBIfam" id="NF004976">
    <property type="entry name" value="PRK06349.1"/>
    <property type="match status" value="1"/>
</dbReference>
<comment type="catalytic activity">
    <reaction evidence="10">
        <text>L-homoserine + NADP(+) = L-aspartate 4-semialdehyde + NADPH + H(+)</text>
        <dbReference type="Rhea" id="RHEA:15761"/>
        <dbReference type="ChEBI" id="CHEBI:15378"/>
        <dbReference type="ChEBI" id="CHEBI:57476"/>
        <dbReference type="ChEBI" id="CHEBI:57783"/>
        <dbReference type="ChEBI" id="CHEBI:58349"/>
        <dbReference type="ChEBI" id="CHEBI:537519"/>
        <dbReference type="EC" id="1.1.1.3"/>
    </reaction>
</comment>
<evidence type="ECO:0000256" key="6">
    <source>
        <dbReference type="ARBA" id="ARBA00022605"/>
    </source>
</evidence>
<organism evidence="14 15">
    <name type="scientific">Bacillus suaedaesalsae</name>
    <dbReference type="NCBI Taxonomy" id="2810349"/>
    <lineage>
        <taxon>Bacteria</taxon>
        <taxon>Bacillati</taxon>
        <taxon>Bacillota</taxon>
        <taxon>Bacilli</taxon>
        <taxon>Bacillales</taxon>
        <taxon>Bacillaceae</taxon>
        <taxon>Bacillus</taxon>
    </lineage>
</organism>
<dbReference type="Pfam" id="PF03447">
    <property type="entry name" value="NAD_binding_3"/>
    <property type="match status" value="1"/>
</dbReference>
<comment type="pathway">
    <text evidence="2 10">Amino-acid biosynthesis; L-methionine biosynthesis via de novo pathway; L-homoserine from L-aspartate: step 3/3.</text>
</comment>
<evidence type="ECO:0000256" key="9">
    <source>
        <dbReference type="ARBA" id="ARBA00023167"/>
    </source>
</evidence>
<dbReference type="InterPro" id="IPR019811">
    <property type="entry name" value="HDH_CS"/>
</dbReference>
<sequence length="434" mass="48738">MKTIRVALLGLGTVGTGVYETIYSHQLKLREALGSPVEIVGVLVKDRHKQRDIHERILVTTDIEELLNLKEIDVVFEAIVGIEPANSYIRKFLKKGCHVISANKELLANKGNELTEFARNKKRLLTFEAAVAGGVPLIRTITQLLQINGIVKVEAILNGTSNYILTRMRKEHLSYQEVLLDAQNLGYAEADPSNDILGIDSFYKLMILSNLIYGEQPEWENVERIGIKNVSTLDLIVGEKLGLRLKLIATLTNEQNRIFAEVKPTFVDQNHQLFNVEGVDNGIVIKTDLVGSILLQGPGAGSKATASAMIEDLVYVKQQVIQSDVQQRFSYRGEEQEKSLSAWLSIINAPTSKTLKNNYLTKSNPRNFGIEHVKREMIKTDHGYIVGDLLVGKREDVLHFLQKVDQESLRFYEVSSTNLKQDDHSQHVLQTTIL</sequence>
<name>A0ABS2DN26_9BACI</name>
<accession>A0ABS2DN26</accession>
<dbReference type="InterPro" id="IPR005106">
    <property type="entry name" value="Asp/hSer_DH_NAD-bd"/>
</dbReference>
<evidence type="ECO:0000256" key="11">
    <source>
        <dbReference type="RuleBase" id="RU004171"/>
    </source>
</evidence>
<keyword evidence="9 10" id="KW-0486">Methionine biosynthesis</keyword>
<evidence type="ECO:0000256" key="1">
    <source>
        <dbReference type="ARBA" id="ARBA00005056"/>
    </source>
</evidence>
<dbReference type="PANTHER" id="PTHR43331:SF1">
    <property type="entry name" value="HOMOSERINE DEHYDROGENASE"/>
    <property type="match status" value="1"/>
</dbReference>
<keyword evidence="6 10" id="KW-0028">Amino-acid biosynthesis</keyword>
<dbReference type="GO" id="GO:0004412">
    <property type="term" value="F:homoserine dehydrogenase activity"/>
    <property type="evidence" value="ECO:0007669"/>
    <property type="project" value="UniProtKB-EC"/>
</dbReference>
<dbReference type="Pfam" id="PF00742">
    <property type="entry name" value="Homoserine_dh"/>
    <property type="match status" value="1"/>
</dbReference>
<evidence type="ECO:0000313" key="15">
    <source>
        <dbReference type="Proteomes" id="UP001518925"/>
    </source>
</evidence>
<comment type="pathway">
    <text evidence="1 10">Amino-acid biosynthesis; L-threonine biosynthesis; L-threonine from L-aspartate: step 3/5.</text>
</comment>
<dbReference type="EC" id="1.1.1.3" evidence="4 10"/>
<dbReference type="Gene3D" id="3.40.50.720">
    <property type="entry name" value="NAD(P)-binding Rossmann-like Domain"/>
    <property type="match status" value="1"/>
</dbReference>
<dbReference type="PROSITE" id="PS01042">
    <property type="entry name" value="HOMOSER_DHGENASE"/>
    <property type="match status" value="1"/>
</dbReference>
<reference evidence="14 15" key="1">
    <citation type="submission" date="2021-02" db="EMBL/GenBank/DDBJ databases">
        <title>Bacillus sp. RD4P76, an endophyte from a halophyte.</title>
        <authorList>
            <person name="Sun J.-Q."/>
        </authorList>
    </citation>
    <scope>NUCLEOTIDE SEQUENCE [LARGE SCALE GENOMIC DNA]</scope>
    <source>
        <strain evidence="14 15">RD4P76</strain>
    </source>
</reference>
<proteinExistence type="inferred from homology"/>
<dbReference type="PANTHER" id="PTHR43331">
    <property type="entry name" value="HOMOSERINE DEHYDROGENASE"/>
    <property type="match status" value="1"/>
</dbReference>
<dbReference type="EMBL" id="JAFELM010000036">
    <property type="protein sequence ID" value="MBM6618883.1"/>
    <property type="molecule type" value="Genomic_DNA"/>
</dbReference>
<dbReference type="SUPFAM" id="SSF51735">
    <property type="entry name" value="NAD(P)-binding Rossmann-fold domains"/>
    <property type="match status" value="1"/>
</dbReference>
<gene>
    <name evidence="14" type="ORF">JR050_14535</name>
</gene>
<keyword evidence="8 10" id="KW-0560">Oxidoreductase</keyword>